<dbReference type="EMBL" id="LT629785">
    <property type="protein sequence ID" value="SDU10256.1"/>
    <property type="molecule type" value="Genomic_DNA"/>
</dbReference>
<comment type="catalytic activity">
    <reaction evidence="8">
        <text>an acyl-CoA + a 1,2-diacyl-sn-glycerol = a triacyl-sn-glycerol + CoA</text>
        <dbReference type="Rhea" id="RHEA:10868"/>
        <dbReference type="ChEBI" id="CHEBI:17815"/>
        <dbReference type="ChEBI" id="CHEBI:57287"/>
        <dbReference type="ChEBI" id="CHEBI:58342"/>
        <dbReference type="ChEBI" id="CHEBI:64615"/>
        <dbReference type="EC" id="2.3.1.20"/>
    </reaction>
</comment>
<reference evidence="12" key="1">
    <citation type="submission" date="2016-10" db="EMBL/GenBank/DDBJ databases">
        <authorList>
            <person name="Varghese N."/>
            <person name="Submissions S."/>
        </authorList>
    </citation>
    <scope>NUCLEOTIDE SEQUENCE [LARGE SCALE GENOMIC DNA]</scope>
    <source>
        <strain evidence="12">DSM 17875</strain>
    </source>
</reference>
<keyword evidence="6" id="KW-0319">Glycerol metabolism</keyword>
<evidence type="ECO:0000259" key="9">
    <source>
        <dbReference type="Pfam" id="PF03007"/>
    </source>
</evidence>
<evidence type="ECO:0000256" key="1">
    <source>
        <dbReference type="ARBA" id="ARBA00004771"/>
    </source>
</evidence>
<evidence type="ECO:0000256" key="7">
    <source>
        <dbReference type="ARBA" id="ARBA00023315"/>
    </source>
</evidence>
<dbReference type="STRING" id="364197.SAMN05216296_1778"/>
<evidence type="ECO:0000313" key="11">
    <source>
        <dbReference type="EMBL" id="SDU10256.1"/>
    </source>
</evidence>
<dbReference type="PANTHER" id="PTHR31650">
    <property type="entry name" value="O-ACYLTRANSFERASE (WSD1-LIKE) FAMILY PROTEIN"/>
    <property type="match status" value="1"/>
</dbReference>
<protein>
    <recommendedName>
        <fullName evidence="4">diacylglycerol O-acyltransferase</fullName>
        <ecNumber evidence="4">2.3.1.20</ecNumber>
    </recommendedName>
</protein>
<proteinExistence type="inferred from homology"/>
<dbReference type="GO" id="GO:0071731">
    <property type="term" value="P:response to nitric oxide"/>
    <property type="evidence" value="ECO:0007669"/>
    <property type="project" value="TreeGrafter"/>
</dbReference>
<dbReference type="GO" id="GO:0051701">
    <property type="term" value="P:biological process involved in interaction with host"/>
    <property type="evidence" value="ECO:0007669"/>
    <property type="project" value="TreeGrafter"/>
</dbReference>
<evidence type="ECO:0000256" key="2">
    <source>
        <dbReference type="ARBA" id="ARBA00005189"/>
    </source>
</evidence>
<evidence type="ECO:0000256" key="5">
    <source>
        <dbReference type="ARBA" id="ARBA00022679"/>
    </source>
</evidence>
<organism evidence="11 12">
    <name type="scientific">Pseudomonas pohangensis</name>
    <dbReference type="NCBI Taxonomy" id="364197"/>
    <lineage>
        <taxon>Bacteria</taxon>
        <taxon>Pseudomonadati</taxon>
        <taxon>Pseudomonadota</taxon>
        <taxon>Gammaproteobacteria</taxon>
        <taxon>Pseudomonadales</taxon>
        <taxon>Pseudomonadaceae</taxon>
        <taxon>Pseudomonas</taxon>
    </lineage>
</organism>
<evidence type="ECO:0000256" key="3">
    <source>
        <dbReference type="ARBA" id="ARBA00009587"/>
    </source>
</evidence>
<dbReference type="GO" id="GO:0004144">
    <property type="term" value="F:diacylglycerol O-acyltransferase activity"/>
    <property type="evidence" value="ECO:0007669"/>
    <property type="project" value="UniProtKB-EC"/>
</dbReference>
<dbReference type="SUPFAM" id="SSF52777">
    <property type="entry name" value="CoA-dependent acyltransferases"/>
    <property type="match status" value="1"/>
</dbReference>
<dbReference type="Proteomes" id="UP000243232">
    <property type="component" value="Chromosome I"/>
</dbReference>
<dbReference type="PANTHER" id="PTHR31650:SF1">
    <property type="entry name" value="WAX ESTER SYNTHASE_DIACYLGLYCEROL ACYLTRANSFERASE 4-RELATED"/>
    <property type="match status" value="1"/>
</dbReference>
<feature type="domain" description="O-acyltransferase WSD1 C-terminal" evidence="10">
    <location>
        <begin position="325"/>
        <end position="476"/>
    </location>
</feature>
<dbReference type="GO" id="GO:0019432">
    <property type="term" value="P:triglyceride biosynthetic process"/>
    <property type="evidence" value="ECO:0007669"/>
    <property type="project" value="UniProtKB-UniPathway"/>
</dbReference>
<accession>A0A1H2FSF0</accession>
<keyword evidence="5 11" id="KW-0808">Transferase</keyword>
<dbReference type="UniPathway" id="UPA00282"/>
<evidence type="ECO:0000256" key="4">
    <source>
        <dbReference type="ARBA" id="ARBA00013244"/>
    </source>
</evidence>
<dbReference type="AlphaFoldDB" id="A0A1H2FSF0"/>
<dbReference type="InterPro" id="IPR009721">
    <property type="entry name" value="O-acyltransferase_WSD1_C"/>
</dbReference>
<name>A0A1H2FSF0_9PSED</name>
<evidence type="ECO:0000259" key="10">
    <source>
        <dbReference type="Pfam" id="PF06974"/>
    </source>
</evidence>
<evidence type="ECO:0000256" key="8">
    <source>
        <dbReference type="ARBA" id="ARBA00048109"/>
    </source>
</evidence>
<comment type="pathway">
    <text evidence="1">Glycerolipid metabolism; triacylglycerol biosynthesis.</text>
</comment>
<dbReference type="OrthoDB" id="9810950at2"/>
<comment type="similarity">
    <text evidence="3">Belongs to the long-chain O-acyltransferase family.</text>
</comment>
<gene>
    <name evidence="11" type="ORF">SAMN05216296_1778</name>
</gene>
<dbReference type="InterPro" id="IPR004255">
    <property type="entry name" value="O-acyltransferase_WSD1_N"/>
</dbReference>
<dbReference type="EC" id="2.3.1.20" evidence="4"/>
<comment type="pathway">
    <text evidence="2">Lipid metabolism.</text>
</comment>
<keyword evidence="12" id="KW-1185">Reference proteome</keyword>
<dbReference type="GO" id="GO:0001666">
    <property type="term" value="P:response to hypoxia"/>
    <property type="evidence" value="ECO:0007669"/>
    <property type="project" value="TreeGrafter"/>
</dbReference>
<dbReference type="GO" id="GO:0005886">
    <property type="term" value="C:plasma membrane"/>
    <property type="evidence" value="ECO:0007669"/>
    <property type="project" value="TreeGrafter"/>
</dbReference>
<dbReference type="RefSeq" id="WP_090194282.1">
    <property type="nucleotide sequence ID" value="NZ_LT629785.1"/>
</dbReference>
<evidence type="ECO:0000313" key="12">
    <source>
        <dbReference type="Proteomes" id="UP000243232"/>
    </source>
</evidence>
<keyword evidence="7 11" id="KW-0012">Acyltransferase</keyword>
<dbReference type="GO" id="GO:0006071">
    <property type="term" value="P:glycerol metabolic process"/>
    <property type="evidence" value="ECO:0007669"/>
    <property type="project" value="UniProtKB-KW"/>
</dbReference>
<evidence type="ECO:0000256" key="6">
    <source>
        <dbReference type="ARBA" id="ARBA00022798"/>
    </source>
</evidence>
<sequence length="497" mass="55305">MAIYQVDSEDANFLFLEKTESPTHISLLYLYDQSALGGDFVRFTQIRQHIANRLNSAPVFRQKIRQTPGNIDFPYWENDQRFDLDFHIRHLGLPKPGDWRQFCIQIARLHSRPLDLSRPLWELYVIEGLDNVEGCPANSFALYLKVHHGAMDEFTALELMQSLHLYTADPQQHEHSQQKVAHLVAKAPSTTQMLAFGLLNNTLRSSRLALQLASNWSTLGRIATGLALRLARRAIDGESVSGTPSTRFAAPLSSSRVFDGGFYPRALLEKYAAEVPGATVSHALLAICGEAMRSYLQGLNELGAEPLQAMLAVNVRNAGAHALIGNNIAVTQVAMHTDLDYPVSRLQAIFATHPELQSIENEELTSFRLRSLYENLPAPLMAWLGRTANSKNSVTREVLSAGNCGVSEMTGSEKPLYLMGARLIGFTGIPPLFSGCGLMFTTSFYCDRVGITFVSDSSMLPDSRVMRRCLDEAVHKVEQYLLEKNHSKPLRSASRRG</sequence>
<feature type="domain" description="O-acyltransferase WSD1-like N-terminal" evidence="9">
    <location>
        <begin position="9"/>
        <end position="259"/>
    </location>
</feature>
<dbReference type="Pfam" id="PF06974">
    <property type="entry name" value="WS_DGAT_C"/>
    <property type="match status" value="1"/>
</dbReference>
<dbReference type="Pfam" id="PF03007">
    <property type="entry name" value="WS_DGAT_cat"/>
    <property type="match status" value="1"/>
</dbReference>
<dbReference type="InterPro" id="IPR045034">
    <property type="entry name" value="O-acyltransferase_WSD1-like"/>
</dbReference>